<dbReference type="PANTHER" id="PTHR38471:SF2">
    <property type="entry name" value="FOUR HELIX BUNDLE PROTEIN"/>
    <property type="match status" value="1"/>
</dbReference>
<proteinExistence type="predicted"/>
<dbReference type="Pfam" id="PF05635">
    <property type="entry name" value="23S_rRNA_IVP"/>
    <property type="match status" value="1"/>
</dbReference>
<dbReference type="Proteomes" id="UP000268469">
    <property type="component" value="Unassembled WGS sequence"/>
</dbReference>
<dbReference type="InterPro" id="IPR036583">
    <property type="entry name" value="23S_rRNA_IVS_sf"/>
</dbReference>
<dbReference type="InterPro" id="IPR012657">
    <property type="entry name" value="23S_rRNA-intervening_sequence"/>
</dbReference>
<dbReference type="EMBL" id="QNBE01000108">
    <property type="protein sequence ID" value="RKX69074.1"/>
    <property type="molecule type" value="Genomic_DNA"/>
</dbReference>
<comment type="caution">
    <text evidence="1">The sequence shown here is derived from an EMBL/GenBank/DDBJ whole genome shotgun (WGS) entry which is preliminary data.</text>
</comment>
<dbReference type="AlphaFoldDB" id="A0A660SE47"/>
<gene>
    <name evidence="1" type="ORF">DRP53_09270</name>
</gene>
<dbReference type="Gene3D" id="1.20.1440.60">
    <property type="entry name" value="23S rRNA-intervening sequence"/>
    <property type="match status" value="1"/>
</dbReference>
<dbReference type="NCBIfam" id="TIGR02436">
    <property type="entry name" value="four helix bundle protein"/>
    <property type="match status" value="1"/>
</dbReference>
<evidence type="ECO:0000313" key="2">
    <source>
        <dbReference type="Proteomes" id="UP000268469"/>
    </source>
</evidence>
<accession>A0A660SE47</accession>
<name>A0A660SE47_UNCW3</name>
<protein>
    <submittedName>
        <fullName evidence="1">Four helix bundle protein</fullName>
    </submittedName>
</protein>
<evidence type="ECO:0000313" key="1">
    <source>
        <dbReference type="EMBL" id="RKX69074.1"/>
    </source>
</evidence>
<organism evidence="1 2">
    <name type="scientific">candidate division WOR-3 bacterium</name>
    <dbReference type="NCBI Taxonomy" id="2052148"/>
    <lineage>
        <taxon>Bacteria</taxon>
        <taxon>Bacteria division WOR-3</taxon>
    </lineage>
</organism>
<dbReference type="SUPFAM" id="SSF158446">
    <property type="entry name" value="IVS-encoded protein-like"/>
    <property type="match status" value="1"/>
</dbReference>
<reference evidence="1 2" key="1">
    <citation type="submission" date="2018-06" db="EMBL/GenBank/DDBJ databases">
        <title>Extensive metabolic versatility and redundancy in microbially diverse, dynamic hydrothermal sediments.</title>
        <authorList>
            <person name="Dombrowski N."/>
            <person name="Teske A."/>
            <person name="Baker B.J."/>
        </authorList>
    </citation>
    <scope>NUCLEOTIDE SEQUENCE [LARGE SCALE GENOMIC DNA]</scope>
    <source>
        <strain evidence="1">B36_G15</strain>
    </source>
</reference>
<dbReference type="PANTHER" id="PTHR38471">
    <property type="entry name" value="FOUR HELIX BUNDLE PROTEIN"/>
    <property type="match status" value="1"/>
</dbReference>
<sequence>MKDFRDLKVWQKAVEFFETVVLDLEQFPKTEVVRIISGQVLRSASSISANIAEGYGRHKGAEYIHYLHIARGSTNESIDRYEKLKRLGYIDKKTFIDREGSLEEIRAMLTRMINRISE</sequence>
<dbReference type="CDD" id="cd16377">
    <property type="entry name" value="23S_rRNA_IVP_like"/>
    <property type="match status" value="1"/>
</dbReference>